<comment type="caution">
    <text evidence="1">The sequence shown here is derived from an EMBL/GenBank/DDBJ whole genome shotgun (WGS) entry which is preliminary data.</text>
</comment>
<dbReference type="Proteomes" id="UP001060215">
    <property type="component" value="Chromosome 5"/>
</dbReference>
<sequence length="322" mass="36229">MYDIHTKLEPKTRAGVADEDGHPEGNIGEASWKRTVTGVDHETSQRKQCVAGDGSKPNASNVPVLKGIGGEFMQRNKIICGHCEGRGGDARELQRVILYNSLQEIQFCFGGGNLILLTFPAVELLHQKFSLVANLIQDLCDDIRLWDEDLPMETSRVVWLHCYGIPFHAWNNSTLHSIGSYWGEIIRLEDNFVDSNSLNCGKVMVHTRSMEAINSSVEVQCNNRTYKVLVGEGSNSVDFEWEMCQKWGLHISPPSRSESSVAGINHQQDVRTAKVEHTAVVDQKQHGNSLEEVEHTVVADQMGTRCWWRLTMGTPFRWLKIL</sequence>
<proteinExistence type="predicted"/>
<reference evidence="1 2" key="1">
    <citation type="journal article" date="2022" name="Plant J.">
        <title>Chromosome-level genome of Camellia lanceoleosa provides a valuable resource for understanding genome evolution and self-incompatibility.</title>
        <authorList>
            <person name="Gong W."/>
            <person name="Xiao S."/>
            <person name="Wang L."/>
            <person name="Liao Z."/>
            <person name="Chang Y."/>
            <person name="Mo W."/>
            <person name="Hu G."/>
            <person name="Li W."/>
            <person name="Zhao G."/>
            <person name="Zhu H."/>
            <person name="Hu X."/>
            <person name="Ji K."/>
            <person name="Xiang X."/>
            <person name="Song Q."/>
            <person name="Yuan D."/>
            <person name="Jin S."/>
            <person name="Zhang L."/>
        </authorList>
    </citation>
    <scope>NUCLEOTIDE SEQUENCE [LARGE SCALE GENOMIC DNA]</scope>
    <source>
        <strain evidence="1">SQ_2022a</strain>
    </source>
</reference>
<dbReference type="EMBL" id="CM045762">
    <property type="protein sequence ID" value="KAI8012078.1"/>
    <property type="molecule type" value="Genomic_DNA"/>
</dbReference>
<name>A0ACC0HEL2_9ERIC</name>
<gene>
    <name evidence="1" type="ORF">LOK49_LG06G01135</name>
</gene>
<evidence type="ECO:0000313" key="2">
    <source>
        <dbReference type="Proteomes" id="UP001060215"/>
    </source>
</evidence>
<accession>A0ACC0HEL2</accession>
<keyword evidence="2" id="KW-1185">Reference proteome</keyword>
<evidence type="ECO:0000313" key="1">
    <source>
        <dbReference type="EMBL" id="KAI8012078.1"/>
    </source>
</evidence>
<organism evidence="1 2">
    <name type="scientific">Camellia lanceoleosa</name>
    <dbReference type="NCBI Taxonomy" id="1840588"/>
    <lineage>
        <taxon>Eukaryota</taxon>
        <taxon>Viridiplantae</taxon>
        <taxon>Streptophyta</taxon>
        <taxon>Embryophyta</taxon>
        <taxon>Tracheophyta</taxon>
        <taxon>Spermatophyta</taxon>
        <taxon>Magnoliopsida</taxon>
        <taxon>eudicotyledons</taxon>
        <taxon>Gunneridae</taxon>
        <taxon>Pentapetalae</taxon>
        <taxon>asterids</taxon>
        <taxon>Ericales</taxon>
        <taxon>Theaceae</taxon>
        <taxon>Camellia</taxon>
    </lineage>
</organism>
<protein>
    <submittedName>
        <fullName evidence="1">Uncharacterized protein</fullName>
    </submittedName>
</protein>